<dbReference type="GO" id="GO:0016625">
    <property type="term" value="F:oxidoreductase activity, acting on the aldehyde or oxo group of donors, iron-sulfur protein as acceptor"/>
    <property type="evidence" value="ECO:0007669"/>
    <property type="project" value="InterPro"/>
</dbReference>
<evidence type="ECO:0000256" key="8">
    <source>
        <dbReference type="ARBA" id="ARBA00049934"/>
    </source>
</evidence>
<keyword evidence="7" id="KW-0411">Iron-sulfur</keyword>
<dbReference type="SMART" id="SM00790">
    <property type="entry name" value="AFOR_N"/>
    <property type="match status" value="1"/>
</dbReference>
<dbReference type="InterPro" id="IPR036503">
    <property type="entry name" value="Ald_Fedxn_OxRdtase_N_sf"/>
</dbReference>
<dbReference type="EMBL" id="DPBP01000037">
    <property type="protein sequence ID" value="HCE18026.1"/>
    <property type="molecule type" value="Genomic_DNA"/>
</dbReference>
<dbReference type="SUPFAM" id="SSF56228">
    <property type="entry name" value="Aldehyde ferredoxin oxidoreductase, N-terminal domain"/>
    <property type="match status" value="1"/>
</dbReference>
<dbReference type="Gene3D" id="1.10.569.10">
    <property type="entry name" value="Aldehyde Ferredoxin Oxidoreductase Protein, subunit A, domain 2"/>
    <property type="match status" value="1"/>
</dbReference>
<evidence type="ECO:0000256" key="5">
    <source>
        <dbReference type="ARBA" id="ARBA00023002"/>
    </source>
</evidence>
<dbReference type="AlphaFoldDB" id="A0A3D1JK60"/>
<organism evidence="10 11">
    <name type="scientific">Anaerolinea thermolimosa</name>
    <dbReference type="NCBI Taxonomy" id="229919"/>
    <lineage>
        <taxon>Bacteria</taxon>
        <taxon>Bacillati</taxon>
        <taxon>Chloroflexota</taxon>
        <taxon>Anaerolineae</taxon>
        <taxon>Anaerolineales</taxon>
        <taxon>Anaerolineaceae</taxon>
        <taxon>Anaerolinea</taxon>
    </lineage>
</organism>
<name>A0A3D1JK60_9CHLR</name>
<comment type="similarity">
    <text evidence="2">Belongs to the AOR/FOR family.</text>
</comment>
<evidence type="ECO:0000256" key="4">
    <source>
        <dbReference type="ARBA" id="ARBA00022723"/>
    </source>
</evidence>
<evidence type="ECO:0000256" key="6">
    <source>
        <dbReference type="ARBA" id="ARBA00023004"/>
    </source>
</evidence>
<dbReference type="Pfam" id="PF02730">
    <property type="entry name" value="AFOR_N"/>
    <property type="match status" value="1"/>
</dbReference>
<dbReference type="OrthoDB" id="9763894at2"/>
<evidence type="ECO:0000256" key="7">
    <source>
        <dbReference type="ARBA" id="ARBA00023014"/>
    </source>
</evidence>
<dbReference type="GO" id="GO:0046872">
    <property type="term" value="F:metal ion binding"/>
    <property type="evidence" value="ECO:0007669"/>
    <property type="project" value="UniProtKB-KW"/>
</dbReference>
<evidence type="ECO:0000256" key="2">
    <source>
        <dbReference type="ARBA" id="ARBA00011032"/>
    </source>
</evidence>
<dbReference type="SUPFAM" id="SSF48310">
    <property type="entry name" value="Aldehyde ferredoxin oxidoreductase, C-terminal domains"/>
    <property type="match status" value="1"/>
</dbReference>
<comment type="cofactor">
    <cofactor evidence="8">
        <name>tungstopterin</name>
        <dbReference type="ChEBI" id="CHEBI:30402"/>
    </cofactor>
</comment>
<gene>
    <name evidence="10" type="ORF">DEQ80_09220</name>
</gene>
<protein>
    <submittedName>
        <fullName evidence="10">Aldehyde ferredoxin oxidoreductase</fullName>
    </submittedName>
</protein>
<dbReference type="PANTHER" id="PTHR30038:SF0">
    <property type="entry name" value="TUNGSTEN-CONTAINING ALDEHYDE FERREDOXIN OXIDOREDUCTASE"/>
    <property type="match status" value="1"/>
</dbReference>
<evidence type="ECO:0000313" key="11">
    <source>
        <dbReference type="Proteomes" id="UP000264141"/>
    </source>
</evidence>
<accession>A0A3D1JK60</accession>
<dbReference type="STRING" id="229919.GCA_001050195_01986"/>
<dbReference type="InterPro" id="IPR051919">
    <property type="entry name" value="W-dependent_AOR"/>
</dbReference>
<dbReference type="InterPro" id="IPR036021">
    <property type="entry name" value="Tungsten_al_ferr_oxy-like_C"/>
</dbReference>
<dbReference type="InterPro" id="IPR013983">
    <property type="entry name" value="Ald_Fedxn_OxRdtase_N"/>
</dbReference>
<dbReference type="InterPro" id="IPR013985">
    <property type="entry name" value="Ald_Fedxn_OxRdtase_dom3"/>
</dbReference>
<dbReference type="RefSeq" id="WP_062192936.1">
    <property type="nucleotide sequence ID" value="NZ_DF967965.1"/>
</dbReference>
<dbReference type="Gene3D" id="1.10.599.10">
    <property type="entry name" value="Aldehyde Ferredoxin Oxidoreductase Protein, subunit A, domain 3"/>
    <property type="match status" value="1"/>
</dbReference>
<dbReference type="Gene3D" id="3.60.9.10">
    <property type="entry name" value="Aldehyde ferredoxin oxidoreductase, N-terminal domain"/>
    <property type="match status" value="1"/>
</dbReference>
<keyword evidence="3" id="KW-0004">4Fe-4S</keyword>
<evidence type="ECO:0000313" key="10">
    <source>
        <dbReference type="EMBL" id="HCE18026.1"/>
    </source>
</evidence>
<dbReference type="GO" id="GO:0051539">
    <property type="term" value="F:4 iron, 4 sulfur cluster binding"/>
    <property type="evidence" value="ECO:0007669"/>
    <property type="project" value="UniProtKB-KW"/>
</dbReference>
<comment type="cofactor">
    <cofactor evidence="1">
        <name>[4Fe-4S] cluster</name>
        <dbReference type="ChEBI" id="CHEBI:49883"/>
    </cofactor>
</comment>
<sequence>MYLVRVNMTDRTYQVTDIPEAYRHLAGRGFTSSVVAAEVPPLCHPLGPNNKLVFAPGFVTGTSAPTSARCSVGGKSPLTGGIKEANAGSSWAADLAVMQIGGLIIEGKPSKKDEYWGIHITWDGKPKVEFFDATQYTGKQLSQVFPAIYEKFGERISVCSVGAVAELGYSNAGVVFNDQEKRPTRYAGRGGLGSVMASKGLKFVVLDRAGAPGVEIADKALFEEGRKKMIDALRSHAITKPKGGLNTYGTAVLINIMNEAGGLPTRNFSSGRFEGAPKIAGEAIFETVKTRKGKEIYNHACSPGCIIQCSNTYYDENGEEIASCVEYESDWALGANCGIDNLDDVARMVKLCNEYGLDTIETGTTIAVAMEAGVIPFGDSKGAINLIHEMGKGTPLGRILGAGTATTGRVYGVTRVPVVKGQSMPAYEPRAVKGIGITYATTTMGADHTAGYTIAPEILGVMGKQDPLSPEGKAALSRAFQATTAFIDSTGHCLFIAFAILDIASGYQGMIDEVNGVLGTHWTADDVLKHGAQILKTERKFNEAAGIGKEADRMPEFMKTEPLPPHNQVFDVPDEALDSVFSEL</sequence>
<feature type="domain" description="Aldehyde ferredoxin oxidoreductase N-terminal" evidence="9">
    <location>
        <begin position="1"/>
        <end position="210"/>
    </location>
</feature>
<comment type="caution">
    <text evidence="10">The sequence shown here is derived from an EMBL/GenBank/DDBJ whole genome shotgun (WGS) entry which is preliminary data.</text>
</comment>
<proteinExistence type="inferred from homology"/>
<dbReference type="Proteomes" id="UP000264141">
    <property type="component" value="Unassembled WGS sequence"/>
</dbReference>
<keyword evidence="6" id="KW-0408">Iron</keyword>
<dbReference type="InterPro" id="IPR013984">
    <property type="entry name" value="Ald_Fedxn_OxRdtase_dom2"/>
</dbReference>
<dbReference type="PANTHER" id="PTHR30038">
    <property type="entry name" value="ALDEHYDE FERREDOXIN OXIDOREDUCTASE"/>
    <property type="match status" value="1"/>
</dbReference>
<evidence type="ECO:0000256" key="1">
    <source>
        <dbReference type="ARBA" id="ARBA00001966"/>
    </source>
</evidence>
<keyword evidence="5" id="KW-0560">Oxidoreductase</keyword>
<dbReference type="Pfam" id="PF01314">
    <property type="entry name" value="AFOR_C"/>
    <property type="match status" value="1"/>
</dbReference>
<evidence type="ECO:0000259" key="9">
    <source>
        <dbReference type="SMART" id="SM00790"/>
    </source>
</evidence>
<dbReference type="GO" id="GO:0009055">
    <property type="term" value="F:electron transfer activity"/>
    <property type="evidence" value="ECO:0007669"/>
    <property type="project" value="InterPro"/>
</dbReference>
<reference evidence="10 11" key="1">
    <citation type="journal article" date="2018" name="Nat. Biotechnol.">
        <title>A standardized bacterial taxonomy based on genome phylogeny substantially revises the tree of life.</title>
        <authorList>
            <person name="Parks D.H."/>
            <person name="Chuvochina M."/>
            <person name="Waite D.W."/>
            <person name="Rinke C."/>
            <person name="Skarshewski A."/>
            <person name="Chaumeil P.A."/>
            <person name="Hugenholtz P."/>
        </authorList>
    </citation>
    <scope>NUCLEOTIDE SEQUENCE [LARGE SCALE GENOMIC DNA]</scope>
    <source>
        <strain evidence="10">UBA8781</strain>
    </source>
</reference>
<keyword evidence="4" id="KW-0479">Metal-binding</keyword>
<dbReference type="InterPro" id="IPR001203">
    <property type="entry name" value="OxRdtase_Ald_Fedxn_C"/>
</dbReference>
<evidence type="ECO:0000256" key="3">
    <source>
        <dbReference type="ARBA" id="ARBA00022485"/>
    </source>
</evidence>